<dbReference type="InterPro" id="IPR001005">
    <property type="entry name" value="SANT/Myb"/>
</dbReference>
<feature type="domain" description="Myb-like" evidence="3">
    <location>
        <begin position="204"/>
        <end position="256"/>
    </location>
</feature>
<evidence type="ECO:0000313" key="5">
    <source>
        <dbReference type="Proteomes" id="UP000707451"/>
    </source>
</evidence>
<name>A0A9P7XN47_9FUNG</name>
<evidence type="ECO:0000256" key="2">
    <source>
        <dbReference type="SAM" id="MobiDB-lite"/>
    </source>
</evidence>
<feature type="region of interest" description="Disordered" evidence="2">
    <location>
        <begin position="564"/>
        <end position="597"/>
    </location>
</feature>
<dbReference type="OrthoDB" id="2339771at2759"/>
<gene>
    <name evidence="4" type="ORF">KI688_003941</name>
</gene>
<sequence>MLRGVRSFLGLGWIEVAKALDRSRTTCHNRYHLHLQLKDSDFWTPARNKRLRTLALQPVPWDVVAREIQSLQPKTKKKEGQGGGGGEGIVISPTGCRHQWGILLGRAGDQPGLLTQLPLNNVAALYERLEVEKQTLREKLQDTQQRQKQQPHTTTTTIPVTITDTDLDLSKLNWKKITRDVFGKLITPEHVQAHYAIVIRKTHRWTKAQVKRLSEVVAAHTSTTEGLTSESWKRISSKFDNKHTPTECRTKWEALCRTNVKKGILSRSGNHWTKDEIRAYWRAWKQHGNAWDRVSEAVRSSTVDGYKDKAMSASTLSLADKSAEDCRVDFKHLVSVSIPMMNELEKEVGELALNLTHQPRKHWAWTTEQLLAMETAVKDITGGFTNLSQAMRNMTVNDWEKVAKKVNPQLTGDQCRYRWRLVDNLLPSLLTPDLKEPIPYPDHDTIFPGQRRRTRLWTAEEVRGLEEAAESIRGLPRIPLDFTRKAREELKLDRTNIEIRRKTNEILGRSLELLSKATGTSGDNGGSDPPAKAALSIFKIDPDTIAARRHSVILTGKRFRAETLPANKDGDDKDDDKDQQQIQIRPPTSATTETETRTPTLLRTWDRKDISKLTELVQKYGVSTLGWKQISSELSLPISKCQYRWRHMKRVAAASAALNKKK</sequence>
<evidence type="ECO:0000259" key="3">
    <source>
        <dbReference type="PROSITE" id="PS50090"/>
    </source>
</evidence>
<protein>
    <recommendedName>
        <fullName evidence="3">Myb-like domain-containing protein</fullName>
    </recommendedName>
</protein>
<dbReference type="InterPro" id="IPR009057">
    <property type="entry name" value="Homeodomain-like_sf"/>
</dbReference>
<dbReference type="SMART" id="SM00717">
    <property type="entry name" value="SANT"/>
    <property type="match status" value="4"/>
</dbReference>
<dbReference type="SUPFAM" id="SSF46689">
    <property type="entry name" value="Homeodomain-like"/>
    <property type="match status" value="1"/>
</dbReference>
<feature type="domain" description="Myb-like" evidence="3">
    <location>
        <begin position="605"/>
        <end position="649"/>
    </location>
</feature>
<accession>A0A9P7XN47</accession>
<comment type="caution">
    <text evidence="4">The sequence shown here is derived from an EMBL/GenBank/DDBJ whole genome shotgun (WGS) entry which is preliminary data.</text>
</comment>
<proteinExistence type="predicted"/>
<organism evidence="4 5">
    <name type="scientific">Linnemannia hyalina</name>
    <dbReference type="NCBI Taxonomy" id="64524"/>
    <lineage>
        <taxon>Eukaryota</taxon>
        <taxon>Fungi</taxon>
        <taxon>Fungi incertae sedis</taxon>
        <taxon>Mucoromycota</taxon>
        <taxon>Mortierellomycotina</taxon>
        <taxon>Mortierellomycetes</taxon>
        <taxon>Mortierellales</taxon>
        <taxon>Mortierellaceae</taxon>
        <taxon>Linnemannia</taxon>
    </lineage>
</organism>
<feature type="domain" description="Myb-like" evidence="3">
    <location>
        <begin position="357"/>
        <end position="420"/>
    </location>
</feature>
<dbReference type="EMBL" id="JAHRHY010000015">
    <property type="protein sequence ID" value="KAG9063829.1"/>
    <property type="molecule type" value="Genomic_DNA"/>
</dbReference>
<feature type="compositionally biased region" description="Low complexity" evidence="2">
    <location>
        <begin position="585"/>
        <end position="597"/>
    </location>
</feature>
<feature type="coiled-coil region" evidence="1">
    <location>
        <begin position="119"/>
        <end position="146"/>
    </location>
</feature>
<reference evidence="4" key="1">
    <citation type="submission" date="2021-06" db="EMBL/GenBank/DDBJ databases">
        <title>Genome Sequence of Mortierella hyaline Strain SCG-10, a Cold-Adapted, Nitrate-Reducing Fungus Isolated from Soil in Minnesota, USA.</title>
        <authorList>
            <person name="Aldossari N."/>
        </authorList>
    </citation>
    <scope>NUCLEOTIDE SEQUENCE</scope>
    <source>
        <strain evidence="4">SCG-10</strain>
    </source>
</reference>
<keyword evidence="5" id="KW-1185">Reference proteome</keyword>
<evidence type="ECO:0000313" key="4">
    <source>
        <dbReference type="EMBL" id="KAG9063829.1"/>
    </source>
</evidence>
<dbReference type="AlphaFoldDB" id="A0A9P7XN47"/>
<feature type="compositionally biased region" description="Basic and acidic residues" evidence="2">
    <location>
        <begin position="568"/>
        <end position="579"/>
    </location>
</feature>
<keyword evidence="1" id="KW-0175">Coiled coil</keyword>
<dbReference type="PROSITE" id="PS50090">
    <property type="entry name" value="MYB_LIKE"/>
    <property type="match status" value="3"/>
</dbReference>
<dbReference type="Proteomes" id="UP000707451">
    <property type="component" value="Unassembled WGS sequence"/>
</dbReference>
<evidence type="ECO:0000256" key="1">
    <source>
        <dbReference type="SAM" id="Coils"/>
    </source>
</evidence>
<dbReference type="Pfam" id="PF13921">
    <property type="entry name" value="Myb_DNA-bind_6"/>
    <property type="match status" value="1"/>
</dbReference>
<dbReference type="Gene3D" id="1.10.10.60">
    <property type="entry name" value="Homeodomain-like"/>
    <property type="match status" value="2"/>
</dbReference>